<dbReference type="PANTHER" id="PTHR32122:SF1">
    <property type="entry name" value="TATA BOX-BINDING PROTEIN-ASSOCIATED FACTOR RNA POLYMERASE I SUBUNIT A"/>
    <property type="match status" value="1"/>
</dbReference>
<proteinExistence type="predicted"/>
<dbReference type="Gene3D" id="1.25.40.10">
    <property type="entry name" value="Tetratricopeptide repeat domain"/>
    <property type="match status" value="1"/>
</dbReference>
<name>A0A7J7KBU7_BUGNE</name>
<organism evidence="1 2">
    <name type="scientific">Bugula neritina</name>
    <name type="common">Brown bryozoan</name>
    <name type="synonym">Sertularia neritina</name>
    <dbReference type="NCBI Taxonomy" id="10212"/>
    <lineage>
        <taxon>Eukaryota</taxon>
        <taxon>Metazoa</taxon>
        <taxon>Spiralia</taxon>
        <taxon>Lophotrochozoa</taxon>
        <taxon>Bryozoa</taxon>
        <taxon>Gymnolaemata</taxon>
        <taxon>Cheilostomatida</taxon>
        <taxon>Flustrina</taxon>
        <taxon>Buguloidea</taxon>
        <taxon>Bugulidae</taxon>
        <taxon>Bugula</taxon>
    </lineage>
</organism>
<dbReference type="Pfam" id="PF14929">
    <property type="entry name" value="TAF1_subA"/>
    <property type="match status" value="1"/>
</dbReference>
<dbReference type="GO" id="GO:0006360">
    <property type="term" value="P:transcription by RNA polymerase I"/>
    <property type="evidence" value="ECO:0007669"/>
    <property type="project" value="InterPro"/>
</dbReference>
<evidence type="ECO:0000313" key="2">
    <source>
        <dbReference type="Proteomes" id="UP000593567"/>
    </source>
</evidence>
<dbReference type="Proteomes" id="UP000593567">
    <property type="component" value="Unassembled WGS sequence"/>
</dbReference>
<dbReference type="AlphaFoldDB" id="A0A7J7KBU7"/>
<dbReference type="InterPro" id="IPR052669">
    <property type="entry name" value="SL1/TIF-IB_Component"/>
</dbReference>
<sequence>MECATDDESDAASGCKDDRFSKYLVYLERVVKLSNLFLKGPASPEFSWLQEVTEALKNVPDTPANLTFGFRPGGRGYHSASSNSLHQLLTLLRDAMLHLRYEECAEILKSIVSGCRVLMPLALEIAIHRSEMEILYNLPDLPQTLGRDVVEQLKHLDIAINSQQLTVEQFIHKLTFQGVDEAMECVFNIPKVKVQLASSSHSKQVALFYRAFKGLAHYLKWEKTQTSGQSQSIHQFSQNMQSEQHAEDALSEFSSVTSQPGDWDMFISNQVQLLQFLGRHGEALAILKSNRKRNEDNPRSYHSLLEYYQGQGDSANHLALLTEYCIKWPSDKSYCLQLSDSLLASDNSDQSISVRLLFNLLDYSCHRQDLELWEKFKNFLSAAIAKDNSTRRCICEEWRRRDWWLPFHFSSKQAAPNLLTIKNDVLELLKNTENRNESCIF</sequence>
<dbReference type="GO" id="GO:0000120">
    <property type="term" value="C:RNA polymerase I transcription regulator complex"/>
    <property type="evidence" value="ECO:0007669"/>
    <property type="project" value="InterPro"/>
</dbReference>
<dbReference type="PANTHER" id="PTHR32122">
    <property type="entry name" value="TATA BOX-BINDING PROTEIN ASSOCIATED FACTOR RNA POLYMERASE I SUBUNIT A"/>
    <property type="match status" value="1"/>
</dbReference>
<dbReference type="InterPro" id="IPR039495">
    <property type="entry name" value="TAF1A"/>
</dbReference>
<evidence type="ECO:0000313" key="1">
    <source>
        <dbReference type="EMBL" id="KAF6035695.1"/>
    </source>
</evidence>
<gene>
    <name evidence="1" type="ORF">EB796_005998</name>
</gene>
<dbReference type="OrthoDB" id="6272197at2759"/>
<keyword evidence="2" id="KW-1185">Reference proteome</keyword>
<reference evidence="1" key="1">
    <citation type="submission" date="2020-06" db="EMBL/GenBank/DDBJ databases">
        <title>Draft genome of Bugula neritina, a colonial animal packing powerful symbionts and potential medicines.</title>
        <authorList>
            <person name="Rayko M."/>
        </authorList>
    </citation>
    <scope>NUCLEOTIDE SEQUENCE [LARGE SCALE GENOMIC DNA]</scope>
    <source>
        <strain evidence="1">Kwan_BN1</strain>
    </source>
</reference>
<protein>
    <submittedName>
        <fullName evidence="1">TAF1A</fullName>
    </submittedName>
</protein>
<accession>A0A7J7KBU7</accession>
<dbReference type="InterPro" id="IPR011990">
    <property type="entry name" value="TPR-like_helical_dom_sf"/>
</dbReference>
<dbReference type="EMBL" id="VXIV02000843">
    <property type="protein sequence ID" value="KAF6035695.1"/>
    <property type="molecule type" value="Genomic_DNA"/>
</dbReference>
<comment type="caution">
    <text evidence="1">The sequence shown here is derived from an EMBL/GenBank/DDBJ whole genome shotgun (WGS) entry which is preliminary data.</text>
</comment>